<reference evidence="2" key="2">
    <citation type="submission" date="2020-09" db="EMBL/GenBank/DDBJ databases">
        <authorList>
            <person name="Sun Q."/>
            <person name="Ohkuma M."/>
        </authorList>
    </citation>
    <scope>NUCLEOTIDE SEQUENCE</scope>
    <source>
        <strain evidence="2">JCM 3313</strain>
    </source>
</reference>
<dbReference type="Pfam" id="PF13466">
    <property type="entry name" value="STAS_2"/>
    <property type="match status" value="1"/>
</dbReference>
<dbReference type="PANTHER" id="PTHR33495">
    <property type="entry name" value="ANTI-SIGMA FACTOR ANTAGONIST TM_1081-RELATED-RELATED"/>
    <property type="match status" value="1"/>
</dbReference>
<dbReference type="SUPFAM" id="SSF52091">
    <property type="entry name" value="SpoIIaa-like"/>
    <property type="match status" value="1"/>
</dbReference>
<reference evidence="2" key="1">
    <citation type="journal article" date="2014" name="Int. J. Syst. Evol. Microbiol.">
        <title>Complete genome sequence of Corynebacterium casei LMG S-19264T (=DSM 44701T), isolated from a smear-ripened cheese.</title>
        <authorList>
            <consortium name="US DOE Joint Genome Institute (JGI-PGF)"/>
            <person name="Walter F."/>
            <person name="Albersmeier A."/>
            <person name="Kalinowski J."/>
            <person name="Ruckert C."/>
        </authorList>
    </citation>
    <scope>NUCLEOTIDE SEQUENCE</scope>
    <source>
        <strain evidence="2">JCM 3313</strain>
    </source>
</reference>
<sequence length="142" mass="14932">MPVSTDVPVIDVLKGLLLVQRDLVGFAVVVRVTGEVDGTSVEMLHDELSVALALSTPPAPVVVDLTGTTFFGAAGLNEVCLQHHRAHGVGTQLRVVPSPQVLRPLTVIGLGELLHVHADVESALRGEVPAQRTPPPGEHRIG</sequence>
<dbReference type="InterPro" id="IPR058548">
    <property type="entry name" value="MlaB-like_STAS"/>
</dbReference>
<name>A0A918AQK8_9PSEU</name>
<dbReference type="Proteomes" id="UP000639606">
    <property type="component" value="Unassembled WGS sequence"/>
</dbReference>
<dbReference type="GO" id="GO:0043856">
    <property type="term" value="F:anti-sigma factor antagonist activity"/>
    <property type="evidence" value="ECO:0007669"/>
    <property type="project" value="TreeGrafter"/>
</dbReference>
<protein>
    <recommendedName>
        <fullName evidence="1">STAS domain-containing protein</fullName>
    </recommendedName>
</protein>
<dbReference type="CDD" id="cd07043">
    <property type="entry name" value="STAS_anti-anti-sigma_factors"/>
    <property type="match status" value="1"/>
</dbReference>
<evidence type="ECO:0000313" key="3">
    <source>
        <dbReference type="Proteomes" id="UP000639606"/>
    </source>
</evidence>
<dbReference type="Gene3D" id="3.30.750.24">
    <property type="entry name" value="STAS domain"/>
    <property type="match status" value="1"/>
</dbReference>
<dbReference type="PROSITE" id="PS50801">
    <property type="entry name" value="STAS"/>
    <property type="match status" value="1"/>
</dbReference>
<feature type="domain" description="STAS" evidence="1">
    <location>
        <begin position="28"/>
        <end position="127"/>
    </location>
</feature>
<accession>A0A918AQK8</accession>
<dbReference type="AlphaFoldDB" id="A0A918AQK8"/>
<evidence type="ECO:0000313" key="2">
    <source>
        <dbReference type="EMBL" id="GGP70970.1"/>
    </source>
</evidence>
<organism evidence="2 3">
    <name type="scientific">Saccharothrix coeruleofusca</name>
    <dbReference type="NCBI Taxonomy" id="33919"/>
    <lineage>
        <taxon>Bacteria</taxon>
        <taxon>Bacillati</taxon>
        <taxon>Actinomycetota</taxon>
        <taxon>Actinomycetes</taxon>
        <taxon>Pseudonocardiales</taxon>
        <taxon>Pseudonocardiaceae</taxon>
        <taxon>Saccharothrix</taxon>
    </lineage>
</organism>
<keyword evidence="3" id="KW-1185">Reference proteome</keyword>
<dbReference type="EMBL" id="BMRG01000012">
    <property type="protein sequence ID" value="GGP70970.1"/>
    <property type="molecule type" value="Genomic_DNA"/>
</dbReference>
<dbReference type="InterPro" id="IPR036513">
    <property type="entry name" value="STAS_dom_sf"/>
</dbReference>
<dbReference type="RefSeq" id="WP_189225755.1">
    <property type="nucleotide sequence ID" value="NZ_BMRG01000012.1"/>
</dbReference>
<comment type="caution">
    <text evidence="2">The sequence shown here is derived from an EMBL/GenBank/DDBJ whole genome shotgun (WGS) entry which is preliminary data.</text>
</comment>
<dbReference type="PANTHER" id="PTHR33495:SF2">
    <property type="entry name" value="ANTI-SIGMA FACTOR ANTAGONIST TM_1081-RELATED"/>
    <property type="match status" value="1"/>
</dbReference>
<dbReference type="InterPro" id="IPR002645">
    <property type="entry name" value="STAS_dom"/>
</dbReference>
<evidence type="ECO:0000259" key="1">
    <source>
        <dbReference type="PROSITE" id="PS50801"/>
    </source>
</evidence>
<gene>
    <name evidence="2" type="ORF">GCM10010185_49980</name>
</gene>
<proteinExistence type="predicted"/>